<name>A0A9D4C055_DREPO</name>
<protein>
    <recommendedName>
        <fullName evidence="1">Myb/SANT-like DNA-binding domain-containing protein</fullName>
    </recommendedName>
</protein>
<reference evidence="2" key="2">
    <citation type="submission" date="2020-11" db="EMBL/GenBank/DDBJ databases">
        <authorList>
            <person name="McCartney M.A."/>
            <person name="Auch B."/>
            <person name="Kono T."/>
            <person name="Mallez S."/>
            <person name="Becker A."/>
            <person name="Gohl D.M."/>
            <person name="Silverstein K.A.T."/>
            <person name="Koren S."/>
            <person name="Bechman K.B."/>
            <person name="Herman A."/>
            <person name="Abrahante J.E."/>
            <person name="Garbe J."/>
        </authorList>
    </citation>
    <scope>NUCLEOTIDE SEQUENCE</scope>
    <source>
        <strain evidence="2">Duluth1</strain>
        <tissue evidence="2">Whole animal</tissue>
    </source>
</reference>
<organism evidence="2 3">
    <name type="scientific">Dreissena polymorpha</name>
    <name type="common">Zebra mussel</name>
    <name type="synonym">Mytilus polymorpha</name>
    <dbReference type="NCBI Taxonomy" id="45954"/>
    <lineage>
        <taxon>Eukaryota</taxon>
        <taxon>Metazoa</taxon>
        <taxon>Spiralia</taxon>
        <taxon>Lophotrochozoa</taxon>
        <taxon>Mollusca</taxon>
        <taxon>Bivalvia</taxon>
        <taxon>Autobranchia</taxon>
        <taxon>Heteroconchia</taxon>
        <taxon>Euheterodonta</taxon>
        <taxon>Imparidentia</taxon>
        <taxon>Neoheterodontei</taxon>
        <taxon>Myida</taxon>
        <taxon>Dreissenoidea</taxon>
        <taxon>Dreissenidae</taxon>
        <taxon>Dreissena</taxon>
    </lineage>
</organism>
<dbReference type="Proteomes" id="UP000828390">
    <property type="component" value="Unassembled WGS sequence"/>
</dbReference>
<evidence type="ECO:0000259" key="1">
    <source>
        <dbReference type="Pfam" id="PF13873"/>
    </source>
</evidence>
<accession>A0A9D4C055</accession>
<dbReference type="InterPro" id="IPR028002">
    <property type="entry name" value="Myb_DNA-bind_5"/>
</dbReference>
<reference evidence="2" key="1">
    <citation type="journal article" date="2019" name="bioRxiv">
        <title>The Genome of the Zebra Mussel, Dreissena polymorpha: A Resource for Invasive Species Research.</title>
        <authorList>
            <person name="McCartney M.A."/>
            <person name="Auch B."/>
            <person name="Kono T."/>
            <person name="Mallez S."/>
            <person name="Zhang Y."/>
            <person name="Obille A."/>
            <person name="Becker A."/>
            <person name="Abrahante J.E."/>
            <person name="Garbe J."/>
            <person name="Badalamenti J.P."/>
            <person name="Herman A."/>
            <person name="Mangelson H."/>
            <person name="Liachko I."/>
            <person name="Sullivan S."/>
            <person name="Sone E.D."/>
            <person name="Koren S."/>
            <person name="Silverstein K.A.T."/>
            <person name="Beckman K.B."/>
            <person name="Gohl D.M."/>
        </authorList>
    </citation>
    <scope>NUCLEOTIDE SEQUENCE</scope>
    <source>
        <strain evidence="2">Duluth1</strain>
        <tissue evidence="2">Whole animal</tissue>
    </source>
</reference>
<comment type="caution">
    <text evidence="2">The sequence shown here is derived from an EMBL/GenBank/DDBJ whole genome shotgun (WGS) entry which is preliminary data.</text>
</comment>
<dbReference type="EMBL" id="JAIWYP010000013">
    <property type="protein sequence ID" value="KAH3714719.1"/>
    <property type="molecule type" value="Genomic_DNA"/>
</dbReference>
<dbReference type="Pfam" id="PF13873">
    <property type="entry name" value="Myb_DNA-bind_5"/>
    <property type="match status" value="1"/>
</dbReference>
<gene>
    <name evidence="2" type="ORF">DPMN_057417</name>
</gene>
<sequence>MENREVLFGKFSCKLTNEEKEKKFGAILKFINAVGGNGRSIEDLKSKLKQLKCRTVANARKNHKELQKTGGGEAV</sequence>
<evidence type="ECO:0000313" key="3">
    <source>
        <dbReference type="Proteomes" id="UP000828390"/>
    </source>
</evidence>
<proteinExistence type="predicted"/>
<dbReference type="AlphaFoldDB" id="A0A9D4C055"/>
<keyword evidence="3" id="KW-1185">Reference proteome</keyword>
<feature type="domain" description="Myb/SANT-like DNA-binding" evidence="1">
    <location>
        <begin position="2"/>
        <end position="55"/>
    </location>
</feature>
<evidence type="ECO:0000313" key="2">
    <source>
        <dbReference type="EMBL" id="KAH3714719.1"/>
    </source>
</evidence>